<protein>
    <submittedName>
        <fullName evidence="1">Uncharacterized protein</fullName>
    </submittedName>
</protein>
<dbReference type="Proteomes" id="UP000218272">
    <property type="component" value="Chromosome SCLO_1"/>
</dbReference>
<name>A0A1E1F2T7_9SPHN</name>
<proteinExistence type="predicted"/>
<sequence length="346" mass="37821">MKMVRPFKVTDAALTSSVPETAPAAWAGGTVYGAGDRASIVTGPQAVVHESLAAGNVGNDPASSPDWWREVATTWLAWDGGTTYAKDHRALDAADHLEYVSLQDGNLNHPLSDPAWWYPLPSNRWAMFDQVNGTVTRARDSLTVSIDLAGRVDSVSLFNLSAATVRIMVATVEDGVIHDETINMASDSGITDWFAYFFEEIIRRRDLIRVNLPFYANPTVTVTLSDPGSEVSCGTMVVGATRDLGDIQFGARLGIRDFSKKDADDFGNYKLVPRSNSRNGRFTIWVPKAQTDALMALMSDYVATPVVWIGAESRTVTALYGFFSEFNVEISYPTEDICTLDIEGLT</sequence>
<dbReference type="RefSeq" id="WP_123905472.1">
    <property type="nucleotide sequence ID" value="NZ_AP017655.1"/>
</dbReference>
<evidence type="ECO:0000313" key="2">
    <source>
        <dbReference type="Proteomes" id="UP000218272"/>
    </source>
</evidence>
<evidence type="ECO:0000313" key="1">
    <source>
        <dbReference type="EMBL" id="BAV64762.1"/>
    </source>
</evidence>
<dbReference type="AlphaFoldDB" id="A0A1E1F2T7"/>
<dbReference type="KEGG" id="sclo:SCLO_1017220"/>
<accession>A0A1E1F2T7</accession>
<reference evidence="1 2" key="1">
    <citation type="submission" date="2016-10" db="EMBL/GenBank/DDBJ databases">
        <title>Complete Genome Sequence of the Nonylphenol-Degrading Bacterium Sphingobium cloacae JCM 10874T.</title>
        <authorList>
            <person name="Ootsuka M."/>
            <person name="Nishizawa T."/>
            <person name="Ohta H."/>
        </authorList>
    </citation>
    <scope>NUCLEOTIDE SEQUENCE [LARGE SCALE GENOMIC DNA]</scope>
    <source>
        <strain evidence="1 2">JCM 10874</strain>
    </source>
</reference>
<keyword evidence="2" id="KW-1185">Reference proteome</keyword>
<organism evidence="1 2">
    <name type="scientific">Sphingobium cloacae</name>
    <dbReference type="NCBI Taxonomy" id="120107"/>
    <lineage>
        <taxon>Bacteria</taxon>
        <taxon>Pseudomonadati</taxon>
        <taxon>Pseudomonadota</taxon>
        <taxon>Alphaproteobacteria</taxon>
        <taxon>Sphingomonadales</taxon>
        <taxon>Sphingomonadaceae</taxon>
        <taxon>Sphingobium</taxon>
    </lineage>
</organism>
<dbReference type="EMBL" id="AP017655">
    <property type="protein sequence ID" value="BAV64762.1"/>
    <property type="molecule type" value="Genomic_DNA"/>
</dbReference>
<gene>
    <name evidence="1" type="ORF">SCLO_1017220</name>
</gene>
<dbReference type="OrthoDB" id="7456251at2"/>